<proteinExistence type="inferred from homology"/>
<dbReference type="Proteomes" id="UP000255423">
    <property type="component" value="Unassembled WGS sequence"/>
</dbReference>
<reference evidence="2 3" key="1">
    <citation type="submission" date="2017-08" db="EMBL/GenBank/DDBJ databases">
        <authorList>
            <person name="de Groot N.N."/>
        </authorList>
    </citation>
    <scope>NUCLEOTIDE SEQUENCE [LARGE SCALE GENOMIC DNA]</scope>
    <source>
        <strain evidence="2 3">HM2</strain>
    </source>
</reference>
<feature type="transmembrane region" description="Helical" evidence="1">
    <location>
        <begin position="30"/>
        <end position="52"/>
    </location>
</feature>
<dbReference type="PANTHER" id="PTHR34300:SF2">
    <property type="entry name" value="QUEUOSINE PRECURSOR TRANSPORTER-RELATED"/>
    <property type="match status" value="1"/>
</dbReference>
<comment type="function">
    <text evidence="1">Involved in the import of queuosine (Q) precursors, required for Q precursor salvage.</text>
</comment>
<dbReference type="NCBIfam" id="TIGR00697">
    <property type="entry name" value="queuosine precursor transporter"/>
    <property type="match status" value="1"/>
</dbReference>
<dbReference type="EMBL" id="UHJL01000005">
    <property type="protein sequence ID" value="SUQ25986.1"/>
    <property type="molecule type" value="Genomic_DNA"/>
</dbReference>
<evidence type="ECO:0000313" key="3">
    <source>
        <dbReference type="Proteomes" id="UP000255423"/>
    </source>
</evidence>
<comment type="similarity">
    <text evidence="1">Belongs to the vitamin uptake transporter (VUT/ECF) (TC 2.A.88) family. Q precursor transporter subfamily.</text>
</comment>
<feature type="transmembrane region" description="Helical" evidence="1">
    <location>
        <begin position="90"/>
        <end position="109"/>
    </location>
</feature>
<name>A0A380S9T1_FIBSU</name>
<dbReference type="RefSeq" id="WP_109573592.1">
    <property type="nucleotide sequence ID" value="NZ_UHJL01000005.1"/>
</dbReference>
<comment type="subcellular location">
    <subcellularLocation>
        <location evidence="1">Cell membrane</location>
        <topology evidence="1">Multi-pass membrane protein</topology>
    </subcellularLocation>
</comment>
<dbReference type="AlphaFoldDB" id="A0A380S9T1"/>
<sequence>MQNELLMIASIFVFFGGLVAFFRFFGKQGIFAWTVIATIAANIEVLILVHAFGLDTTLGNVIFASSFLATDMMSEIFGKKEASRCVKIGILANVTFILISQSWFLYIPAAGDTMAEPIRTVFSNTPRVMLASLFAYAICEMFDVWAYHAWWKWTEKKFKDKKGYLWVRNNGSTLVSQLMNVLVFNLLAFAGVFPWNTIGEILVFGYGIFVITTLMDTPFVYLARRISEKHPELLKD</sequence>
<protein>
    <recommendedName>
        <fullName evidence="1">Probable queuosine precursor transporter</fullName>
        <shortName evidence="1">Q precursor transporter</shortName>
    </recommendedName>
</protein>
<dbReference type="HAMAP" id="MF_02088">
    <property type="entry name" value="Q_prec_transport"/>
    <property type="match status" value="1"/>
</dbReference>
<feature type="transmembrane region" description="Helical" evidence="1">
    <location>
        <begin position="58"/>
        <end position="78"/>
    </location>
</feature>
<keyword evidence="1" id="KW-0472">Membrane</keyword>
<keyword evidence="1" id="KW-1133">Transmembrane helix</keyword>
<feature type="transmembrane region" description="Helical" evidence="1">
    <location>
        <begin position="6"/>
        <end position="25"/>
    </location>
</feature>
<dbReference type="Pfam" id="PF02592">
    <property type="entry name" value="Vut_1"/>
    <property type="match status" value="1"/>
</dbReference>
<dbReference type="InterPro" id="IPR003744">
    <property type="entry name" value="YhhQ"/>
</dbReference>
<dbReference type="GO" id="GO:0022857">
    <property type="term" value="F:transmembrane transporter activity"/>
    <property type="evidence" value="ECO:0007669"/>
    <property type="project" value="UniProtKB-UniRule"/>
</dbReference>
<organism evidence="2 3">
    <name type="scientific">Fibrobacter succinogenes</name>
    <name type="common">Bacteroides succinogenes</name>
    <dbReference type="NCBI Taxonomy" id="833"/>
    <lineage>
        <taxon>Bacteria</taxon>
        <taxon>Pseudomonadati</taxon>
        <taxon>Fibrobacterota</taxon>
        <taxon>Fibrobacteria</taxon>
        <taxon>Fibrobacterales</taxon>
        <taxon>Fibrobacteraceae</taxon>
        <taxon>Fibrobacter</taxon>
    </lineage>
</organism>
<keyword evidence="1" id="KW-0813">Transport</keyword>
<keyword evidence="1" id="KW-0812">Transmembrane</keyword>
<gene>
    <name evidence="2" type="ORF">SAMN05661053_2790</name>
</gene>
<feature type="transmembrane region" description="Helical" evidence="1">
    <location>
        <begin position="171"/>
        <end position="195"/>
    </location>
</feature>
<evidence type="ECO:0000256" key="1">
    <source>
        <dbReference type="HAMAP-Rule" id="MF_02088"/>
    </source>
</evidence>
<keyword evidence="1" id="KW-1003">Cell membrane</keyword>
<accession>A0A380S9T1</accession>
<dbReference type="PANTHER" id="PTHR34300">
    <property type="entry name" value="QUEUOSINE PRECURSOR TRANSPORTER-RELATED"/>
    <property type="match status" value="1"/>
</dbReference>
<dbReference type="GO" id="GO:0005886">
    <property type="term" value="C:plasma membrane"/>
    <property type="evidence" value="ECO:0007669"/>
    <property type="project" value="UniProtKB-SubCell"/>
</dbReference>
<evidence type="ECO:0000313" key="2">
    <source>
        <dbReference type="EMBL" id="SUQ25986.1"/>
    </source>
</evidence>
<feature type="transmembrane region" description="Helical" evidence="1">
    <location>
        <begin position="201"/>
        <end position="223"/>
    </location>
</feature>
<feature type="transmembrane region" description="Helical" evidence="1">
    <location>
        <begin position="129"/>
        <end position="150"/>
    </location>
</feature>